<reference evidence="2 4" key="1">
    <citation type="journal article" date="2012" name="Nature">
        <title>Algal genomes reveal evolutionary mosaicism and the fate of nucleomorphs.</title>
        <authorList>
            <consortium name="DOE Joint Genome Institute"/>
            <person name="Curtis B.A."/>
            <person name="Tanifuji G."/>
            <person name="Burki F."/>
            <person name="Gruber A."/>
            <person name="Irimia M."/>
            <person name="Maruyama S."/>
            <person name="Arias M.C."/>
            <person name="Ball S.G."/>
            <person name="Gile G.H."/>
            <person name="Hirakawa Y."/>
            <person name="Hopkins J.F."/>
            <person name="Kuo A."/>
            <person name="Rensing S.A."/>
            <person name="Schmutz J."/>
            <person name="Symeonidi A."/>
            <person name="Elias M."/>
            <person name="Eveleigh R.J."/>
            <person name="Herman E.K."/>
            <person name="Klute M.J."/>
            <person name="Nakayama T."/>
            <person name="Obornik M."/>
            <person name="Reyes-Prieto A."/>
            <person name="Armbrust E.V."/>
            <person name="Aves S.J."/>
            <person name="Beiko R.G."/>
            <person name="Coutinho P."/>
            <person name="Dacks J.B."/>
            <person name="Durnford D.G."/>
            <person name="Fast N.M."/>
            <person name="Green B.R."/>
            <person name="Grisdale C.J."/>
            <person name="Hempel F."/>
            <person name="Henrissat B."/>
            <person name="Hoppner M.P."/>
            <person name="Ishida K."/>
            <person name="Kim E."/>
            <person name="Koreny L."/>
            <person name="Kroth P.G."/>
            <person name="Liu Y."/>
            <person name="Malik S.B."/>
            <person name="Maier U.G."/>
            <person name="McRose D."/>
            <person name="Mock T."/>
            <person name="Neilson J.A."/>
            <person name="Onodera N.T."/>
            <person name="Poole A.M."/>
            <person name="Pritham E.J."/>
            <person name="Richards T.A."/>
            <person name="Rocap G."/>
            <person name="Roy S.W."/>
            <person name="Sarai C."/>
            <person name="Schaack S."/>
            <person name="Shirato S."/>
            <person name="Slamovits C.H."/>
            <person name="Spencer D.F."/>
            <person name="Suzuki S."/>
            <person name="Worden A.Z."/>
            <person name="Zauner S."/>
            <person name="Barry K."/>
            <person name="Bell C."/>
            <person name="Bharti A.K."/>
            <person name="Crow J.A."/>
            <person name="Grimwood J."/>
            <person name="Kramer R."/>
            <person name="Lindquist E."/>
            <person name="Lucas S."/>
            <person name="Salamov A."/>
            <person name="McFadden G.I."/>
            <person name="Lane C.E."/>
            <person name="Keeling P.J."/>
            <person name="Gray M.W."/>
            <person name="Grigoriev I.V."/>
            <person name="Archibald J.M."/>
        </authorList>
    </citation>
    <scope>NUCLEOTIDE SEQUENCE</scope>
    <source>
        <strain evidence="2 4">CCMP2712</strain>
    </source>
</reference>
<evidence type="ECO:0000313" key="3">
    <source>
        <dbReference type="EnsemblProtists" id="EKX38282"/>
    </source>
</evidence>
<reference evidence="4" key="2">
    <citation type="submission" date="2012-11" db="EMBL/GenBank/DDBJ databases">
        <authorList>
            <person name="Kuo A."/>
            <person name="Curtis B.A."/>
            <person name="Tanifuji G."/>
            <person name="Burki F."/>
            <person name="Gruber A."/>
            <person name="Irimia M."/>
            <person name="Maruyama S."/>
            <person name="Arias M.C."/>
            <person name="Ball S.G."/>
            <person name="Gile G.H."/>
            <person name="Hirakawa Y."/>
            <person name="Hopkins J.F."/>
            <person name="Rensing S.A."/>
            <person name="Schmutz J."/>
            <person name="Symeonidi A."/>
            <person name="Elias M."/>
            <person name="Eveleigh R.J."/>
            <person name="Herman E.K."/>
            <person name="Klute M.J."/>
            <person name="Nakayama T."/>
            <person name="Obornik M."/>
            <person name="Reyes-Prieto A."/>
            <person name="Armbrust E.V."/>
            <person name="Aves S.J."/>
            <person name="Beiko R.G."/>
            <person name="Coutinho P."/>
            <person name="Dacks J.B."/>
            <person name="Durnford D.G."/>
            <person name="Fast N.M."/>
            <person name="Green B.R."/>
            <person name="Grisdale C."/>
            <person name="Hempe F."/>
            <person name="Henrissat B."/>
            <person name="Hoppner M.P."/>
            <person name="Ishida K.-I."/>
            <person name="Kim E."/>
            <person name="Koreny L."/>
            <person name="Kroth P.G."/>
            <person name="Liu Y."/>
            <person name="Malik S.-B."/>
            <person name="Maier U.G."/>
            <person name="McRose D."/>
            <person name="Mock T."/>
            <person name="Neilson J.A."/>
            <person name="Onodera N.T."/>
            <person name="Poole A.M."/>
            <person name="Pritham E.J."/>
            <person name="Richards T.A."/>
            <person name="Rocap G."/>
            <person name="Roy S.W."/>
            <person name="Sarai C."/>
            <person name="Schaack S."/>
            <person name="Shirato S."/>
            <person name="Slamovits C.H."/>
            <person name="Spencer D.F."/>
            <person name="Suzuki S."/>
            <person name="Worden A.Z."/>
            <person name="Zauner S."/>
            <person name="Barry K."/>
            <person name="Bell C."/>
            <person name="Bharti A.K."/>
            <person name="Crow J.A."/>
            <person name="Grimwood J."/>
            <person name="Kramer R."/>
            <person name="Lindquist E."/>
            <person name="Lucas S."/>
            <person name="Salamov A."/>
            <person name="McFadden G.I."/>
            <person name="Lane C.E."/>
            <person name="Keeling P.J."/>
            <person name="Gray M.W."/>
            <person name="Grigoriev I.V."/>
            <person name="Archibald J.M."/>
        </authorList>
    </citation>
    <scope>NUCLEOTIDE SEQUENCE</scope>
    <source>
        <strain evidence="4">CCMP2712</strain>
    </source>
</reference>
<accession>L1IQF3</accession>
<keyword evidence="1" id="KW-0732">Signal</keyword>
<protein>
    <submittedName>
        <fullName evidence="2 3">Uncharacterized protein</fullName>
    </submittedName>
</protein>
<dbReference type="PANTHER" id="PTHR34131">
    <property type="entry name" value="(RAP ANNOTATION RELEASE2) GALACTOSE-BINDING LIKE DOMAIN CONTAINING PROTEIN"/>
    <property type="match status" value="1"/>
</dbReference>
<dbReference type="GeneID" id="17295001"/>
<dbReference type="InterPro" id="IPR018971">
    <property type="entry name" value="DUF1997"/>
</dbReference>
<sequence length="369" mass="40528">MARSYSPILSACLLLLLPASSFSFLSLQSPSCLRALPHRQTPAYSAIPSAPSGTLHGSLRVMRTARGGCSSMKMEDKNSGYRQDEIPRFQSPPPMSKAQEAMLKSVLEKAKTSKKIKRVEFKTQVKSMCKVEDNDVAENVTLGTYMTLPAEQWITLDDNYIQRLDDGSNPDDVKYRFTLPLKPMMQLPLTATCDVSVHVDKKKQQLRLEACGARLRASTAEEDASPAPANAANMSMAPPNIPPNFTESIEKADLQMGFKTLIKWKEGKDASSQGQLDLSAEVDVAITFPPPLSLLPGFLLRQACGLVLKAASSTILPRFGQLVAEDYRRWSRNEPRVGGSLAAPSFAQQLEEDPYYASSLTIKPTPTKD</sequence>
<feature type="signal peptide" evidence="1">
    <location>
        <begin position="1"/>
        <end position="23"/>
    </location>
</feature>
<dbReference type="KEGG" id="gtt:GUITHDRAFT_154764"/>
<proteinExistence type="predicted"/>
<dbReference type="HOGENOM" id="CLU_751113_0_0_1"/>
<name>L1IQF3_GUITC</name>
<evidence type="ECO:0000313" key="4">
    <source>
        <dbReference type="Proteomes" id="UP000011087"/>
    </source>
</evidence>
<dbReference type="RefSeq" id="XP_005825262.1">
    <property type="nucleotide sequence ID" value="XM_005825205.1"/>
</dbReference>
<dbReference type="EMBL" id="JH993050">
    <property type="protein sequence ID" value="EKX38282.1"/>
    <property type="molecule type" value="Genomic_DNA"/>
</dbReference>
<evidence type="ECO:0000313" key="2">
    <source>
        <dbReference type="EMBL" id="EKX38282.1"/>
    </source>
</evidence>
<reference evidence="3" key="3">
    <citation type="submission" date="2015-06" db="UniProtKB">
        <authorList>
            <consortium name="EnsemblProtists"/>
        </authorList>
    </citation>
    <scope>IDENTIFICATION</scope>
</reference>
<feature type="chain" id="PRO_5008770297" evidence="1">
    <location>
        <begin position="24"/>
        <end position="369"/>
    </location>
</feature>
<dbReference type="Pfam" id="PF09366">
    <property type="entry name" value="DUF1997"/>
    <property type="match status" value="1"/>
</dbReference>
<dbReference type="PANTHER" id="PTHR34131:SF3">
    <property type="entry name" value="(RAP ANNOTATION RELEASE2) GALACTOSE-BINDING LIKE DOMAIN CONTAINING PROTEIN"/>
    <property type="match status" value="1"/>
</dbReference>
<gene>
    <name evidence="2" type="ORF">GUITHDRAFT_154764</name>
</gene>
<dbReference type="AlphaFoldDB" id="L1IQF3"/>
<dbReference type="EnsemblProtists" id="EKX38282">
    <property type="protein sequence ID" value="EKX38282"/>
    <property type="gene ID" value="GUITHDRAFT_154764"/>
</dbReference>
<keyword evidence="4" id="KW-1185">Reference proteome</keyword>
<dbReference type="Proteomes" id="UP000011087">
    <property type="component" value="Unassembled WGS sequence"/>
</dbReference>
<organism evidence="2">
    <name type="scientific">Guillardia theta (strain CCMP2712)</name>
    <name type="common">Cryptophyte</name>
    <dbReference type="NCBI Taxonomy" id="905079"/>
    <lineage>
        <taxon>Eukaryota</taxon>
        <taxon>Cryptophyceae</taxon>
        <taxon>Pyrenomonadales</taxon>
        <taxon>Geminigeraceae</taxon>
        <taxon>Guillardia</taxon>
    </lineage>
</organism>
<evidence type="ECO:0000256" key="1">
    <source>
        <dbReference type="SAM" id="SignalP"/>
    </source>
</evidence>
<dbReference type="PaxDb" id="55529-EKX38282"/>